<keyword evidence="7 8" id="KW-0472">Membrane</keyword>
<dbReference type="PANTHER" id="PTHR33908">
    <property type="entry name" value="MANNOSYLTRANSFERASE YKCB-RELATED"/>
    <property type="match status" value="1"/>
</dbReference>
<dbReference type="InterPro" id="IPR050297">
    <property type="entry name" value="LipidA_mod_glycosyltrf_83"/>
</dbReference>
<proteinExistence type="predicted"/>
<evidence type="ECO:0000256" key="1">
    <source>
        <dbReference type="ARBA" id="ARBA00004651"/>
    </source>
</evidence>
<evidence type="ECO:0000256" key="4">
    <source>
        <dbReference type="ARBA" id="ARBA00022679"/>
    </source>
</evidence>
<feature type="transmembrane region" description="Helical" evidence="8">
    <location>
        <begin position="385"/>
        <end position="403"/>
    </location>
</feature>
<reference evidence="10 11" key="1">
    <citation type="journal article" date="2016" name="Int. J. Syst. Evol. Microbiol.">
        <title>Pseudaminobacter manganicus sp. nov., isolated from sludge of a manganese mine.</title>
        <authorList>
            <person name="Li J."/>
            <person name="Huang J."/>
            <person name="Liao S."/>
            <person name="Wang G."/>
        </authorList>
    </citation>
    <scope>NUCLEOTIDE SEQUENCE [LARGE SCALE GENOMIC DNA]</scope>
    <source>
        <strain evidence="10 11">JH-7</strain>
    </source>
</reference>
<keyword evidence="4 10" id="KW-0808">Transferase</keyword>
<keyword evidence="6 8" id="KW-1133">Transmembrane helix</keyword>
<feature type="transmembrane region" description="Helical" evidence="8">
    <location>
        <begin position="297"/>
        <end position="315"/>
    </location>
</feature>
<evidence type="ECO:0000256" key="6">
    <source>
        <dbReference type="ARBA" id="ARBA00022989"/>
    </source>
</evidence>
<evidence type="ECO:0000256" key="8">
    <source>
        <dbReference type="SAM" id="Phobius"/>
    </source>
</evidence>
<keyword evidence="11" id="KW-1185">Reference proteome</keyword>
<name>A0A1V8RU44_9HYPH</name>
<dbReference type="AlphaFoldDB" id="A0A1V8RU44"/>
<dbReference type="GO" id="GO:0016763">
    <property type="term" value="F:pentosyltransferase activity"/>
    <property type="evidence" value="ECO:0007669"/>
    <property type="project" value="TreeGrafter"/>
</dbReference>
<dbReference type="GO" id="GO:0005886">
    <property type="term" value="C:plasma membrane"/>
    <property type="evidence" value="ECO:0007669"/>
    <property type="project" value="UniProtKB-SubCell"/>
</dbReference>
<evidence type="ECO:0000313" key="10">
    <source>
        <dbReference type="EMBL" id="OQM76663.1"/>
    </source>
</evidence>
<dbReference type="InterPro" id="IPR038731">
    <property type="entry name" value="RgtA/B/C-like"/>
</dbReference>
<feature type="transmembrane region" description="Helical" evidence="8">
    <location>
        <begin position="264"/>
        <end position="285"/>
    </location>
</feature>
<dbReference type="GO" id="GO:0009103">
    <property type="term" value="P:lipopolysaccharide biosynthetic process"/>
    <property type="evidence" value="ECO:0007669"/>
    <property type="project" value="TreeGrafter"/>
</dbReference>
<evidence type="ECO:0000256" key="3">
    <source>
        <dbReference type="ARBA" id="ARBA00022676"/>
    </source>
</evidence>
<dbReference type="STRING" id="1873176.BFN67_13625"/>
<feature type="domain" description="Glycosyltransferase RgtA/B/C/D-like" evidence="9">
    <location>
        <begin position="59"/>
        <end position="228"/>
    </location>
</feature>
<comment type="subcellular location">
    <subcellularLocation>
        <location evidence="1">Cell membrane</location>
        <topology evidence="1">Multi-pass membrane protein</topology>
    </subcellularLocation>
</comment>
<evidence type="ECO:0000256" key="2">
    <source>
        <dbReference type="ARBA" id="ARBA00022475"/>
    </source>
</evidence>
<feature type="transmembrane region" description="Helical" evidence="8">
    <location>
        <begin position="354"/>
        <end position="379"/>
    </location>
</feature>
<accession>A0A1V8RU44</accession>
<dbReference type="EMBL" id="MDET01000006">
    <property type="protein sequence ID" value="OQM76663.1"/>
    <property type="molecule type" value="Genomic_DNA"/>
</dbReference>
<evidence type="ECO:0000256" key="7">
    <source>
        <dbReference type="ARBA" id="ARBA00023136"/>
    </source>
</evidence>
<dbReference type="RefSeq" id="WP_080918669.1">
    <property type="nucleotide sequence ID" value="NZ_MDET01000006.1"/>
</dbReference>
<dbReference type="Pfam" id="PF13231">
    <property type="entry name" value="PMT_2"/>
    <property type="match status" value="1"/>
</dbReference>
<feature type="transmembrane region" description="Helical" evidence="8">
    <location>
        <begin position="138"/>
        <end position="157"/>
    </location>
</feature>
<feature type="transmembrane region" description="Helical" evidence="8">
    <location>
        <begin position="177"/>
        <end position="200"/>
    </location>
</feature>
<dbReference type="Proteomes" id="UP000191905">
    <property type="component" value="Unassembled WGS sequence"/>
</dbReference>
<organism evidence="10 11">
    <name type="scientific">Manganibacter manganicus</name>
    <dbReference type="NCBI Taxonomy" id="1873176"/>
    <lineage>
        <taxon>Bacteria</taxon>
        <taxon>Pseudomonadati</taxon>
        <taxon>Pseudomonadota</taxon>
        <taxon>Alphaproteobacteria</taxon>
        <taxon>Hyphomicrobiales</taxon>
        <taxon>Phyllobacteriaceae</taxon>
        <taxon>Manganibacter</taxon>
    </lineage>
</organism>
<dbReference type="GO" id="GO:0010041">
    <property type="term" value="P:response to iron(III) ion"/>
    <property type="evidence" value="ECO:0007669"/>
    <property type="project" value="TreeGrafter"/>
</dbReference>
<comment type="caution">
    <text evidence="10">The sequence shown here is derived from an EMBL/GenBank/DDBJ whole genome shotgun (WGS) entry which is preliminary data.</text>
</comment>
<sequence length="548" mass="59389">MKIRYLLLFLFSLVITAPGLFNMPPLDRDESRFVQATKQMAETGNYIDIRFQDTPRYQKPVGIYWLQSAAVALSGEGAAASIWVYRLVSLLAVAIAVVGIAWTGTRLFGPNAGTIAGLVLAAIFGVAMEGRTAKTDAALLACCVLAQGALAQIYIASRRGERTPPGLPWLFWTAQGVGILIKGPIAPLLSAITIVAVSLYDRDWRWLSRLKAKWGLTLAVLIVLPWVILISWKSGGLFLENSVGKDMLGKVAGGAESHGAPPGYYVLTYSLFMWPFGLVAVNAGLQALNRLRDDARLRFCLAWYIPFWLLFELIPTKLPHYVLPVYPAAALLLGWLATLPASEAARPLKNWQNWLWWATAFGFGIVGLAIAVLAVAAPLYLMGTFSWWSVPAALAALFAGYLGSSRRPQMSMRRIAAIAVSVGIAYALLFAVIAPSLSPIWLSPRIVNAMRVNGACPNTVLASVGYEEPSLVFLAGTDTEFTDVAGAARHLLSDPVCAMALIPLKDDEKLASILAGHGKKADRLTRIDGINYSSGDALSLELYRIARQ</sequence>
<feature type="transmembrane region" description="Helical" evidence="8">
    <location>
        <begin position="6"/>
        <end position="23"/>
    </location>
</feature>
<keyword evidence="5 8" id="KW-0812">Transmembrane</keyword>
<evidence type="ECO:0000256" key="5">
    <source>
        <dbReference type="ARBA" id="ARBA00022692"/>
    </source>
</evidence>
<gene>
    <name evidence="10" type="ORF">BFN67_13625</name>
</gene>
<evidence type="ECO:0000313" key="11">
    <source>
        <dbReference type="Proteomes" id="UP000191905"/>
    </source>
</evidence>
<protein>
    <submittedName>
        <fullName evidence="10">Glycosyltransferase</fullName>
    </submittedName>
</protein>
<keyword evidence="3" id="KW-0328">Glycosyltransferase</keyword>
<feature type="transmembrane region" description="Helical" evidence="8">
    <location>
        <begin position="321"/>
        <end position="342"/>
    </location>
</feature>
<keyword evidence="2" id="KW-1003">Cell membrane</keyword>
<feature type="transmembrane region" description="Helical" evidence="8">
    <location>
        <begin position="108"/>
        <end position="126"/>
    </location>
</feature>
<dbReference type="PANTHER" id="PTHR33908:SF3">
    <property type="entry name" value="UNDECAPRENYL PHOSPHATE-ALPHA-4-AMINO-4-DEOXY-L-ARABINOSE ARABINOSYL TRANSFERASE"/>
    <property type="match status" value="1"/>
</dbReference>
<feature type="transmembrane region" description="Helical" evidence="8">
    <location>
        <begin position="212"/>
        <end position="232"/>
    </location>
</feature>
<feature type="transmembrane region" description="Helical" evidence="8">
    <location>
        <begin position="83"/>
        <end position="102"/>
    </location>
</feature>
<feature type="transmembrane region" description="Helical" evidence="8">
    <location>
        <begin position="415"/>
        <end position="442"/>
    </location>
</feature>
<evidence type="ECO:0000259" key="9">
    <source>
        <dbReference type="Pfam" id="PF13231"/>
    </source>
</evidence>
<dbReference type="OrthoDB" id="9810951at2"/>